<feature type="binding site" evidence="7">
    <location>
        <position position="118"/>
    </location>
    <ligand>
        <name>ATP</name>
        <dbReference type="ChEBI" id="CHEBI:30616"/>
    </ligand>
</feature>
<dbReference type="Proteomes" id="UP000005801">
    <property type="component" value="Unassembled WGS sequence"/>
</dbReference>
<feature type="compositionally biased region" description="Pro residues" evidence="8">
    <location>
        <begin position="628"/>
        <end position="637"/>
    </location>
</feature>
<gene>
    <name evidence="11" type="ORF">PPSIR1_37284</name>
</gene>
<evidence type="ECO:0000256" key="4">
    <source>
        <dbReference type="ARBA" id="ARBA00022741"/>
    </source>
</evidence>
<dbReference type="PANTHER" id="PTHR43289:SF6">
    <property type="entry name" value="SERINE_THREONINE-PROTEIN KINASE NEKL-3"/>
    <property type="match status" value="1"/>
</dbReference>
<dbReference type="eggNOG" id="COG0515">
    <property type="taxonomic scope" value="Bacteria"/>
</dbReference>
<dbReference type="SMART" id="SM00220">
    <property type="entry name" value="S_TKc"/>
    <property type="match status" value="1"/>
</dbReference>
<keyword evidence="9" id="KW-1133">Transmembrane helix</keyword>
<dbReference type="STRING" id="391625.PPSIR1_37284"/>
<dbReference type="Gene3D" id="1.10.510.10">
    <property type="entry name" value="Transferase(Phosphotransferase) domain 1"/>
    <property type="match status" value="1"/>
</dbReference>
<proteinExistence type="predicted"/>
<keyword evidence="4 7" id="KW-0547">Nucleotide-binding</keyword>
<keyword evidence="9" id="KW-0812">Transmembrane</keyword>
<dbReference type="EMBL" id="ABCS01000009">
    <property type="protein sequence ID" value="EDM80668.1"/>
    <property type="molecule type" value="Genomic_DNA"/>
</dbReference>
<dbReference type="PROSITE" id="PS50011">
    <property type="entry name" value="PROTEIN_KINASE_DOM"/>
    <property type="match status" value="1"/>
</dbReference>
<keyword evidence="5 11" id="KW-0418">Kinase</keyword>
<protein>
    <recommendedName>
        <fullName evidence="1">non-specific serine/threonine protein kinase</fullName>
        <ecNumber evidence="1">2.7.11.1</ecNumber>
    </recommendedName>
</protein>
<feature type="region of interest" description="Disordered" evidence="8">
    <location>
        <begin position="476"/>
        <end position="520"/>
    </location>
</feature>
<feature type="region of interest" description="Disordered" evidence="8">
    <location>
        <begin position="604"/>
        <end position="678"/>
    </location>
</feature>
<evidence type="ECO:0000259" key="10">
    <source>
        <dbReference type="PROSITE" id="PS50011"/>
    </source>
</evidence>
<evidence type="ECO:0000313" key="12">
    <source>
        <dbReference type="Proteomes" id="UP000005801"/>
    </source>
</evidence>
<dbReference type="GO" id="GO:0004674">
    <property type="term" value="F:protein serine/threonine kinase activity"/>
    <property type="evidence" value="ECO:0007669"/>
    <property type="project" value="UniProtKB-KW"/>
</dbReference>
<keyword evidence="9" id="KW-0472">Membrane</keyword>
<dbReference type="OrthoDB" id="9788659at2"/>
<feature type="compositionally biased region" description="Low complexity" evidence="8">
    <location>
        <begin position="611"/>
        <end position="627"/>
    </location>
</feature>
<evidence type="ECO:0000256" key="3">
    <source>
        <dbReference type="ARBA" id="ARBA00022679"/>
    </source>
</evidence>
<dbReference type="Gene3D" id="3.30.200.20">
    <property type="entry name" value="Phosphorylase Kinase, domain 1"/>
    <property type="match status" value="1"/>
</dbReference>
<evidence type="ECO:0000256" key="2">
    <source>
        <dbReference type="ARBA" id="ARBA00022527"/>
    </source>
</evidence>
<dbReference type="PANTHER" id="PTHR43289">
    <property type="entry name" value="MITOGEN-ACTIVATED PROTEIN KINASE KINASE KINASE 20-RELATED"/>
    <property type="match status" value="1"/>
</dbReference>
<evidence type="ECO:0000256" key="8">
    <source>
        <dbReference type="SAM" id="MobiDB-lite"/>
    </source>
</evidence>
<feature type="transmembrane region" description="Helical" evidence="9">
    <location>
        <begin position="450"/>
        <end position="471"/>
    </location>
</feature>
<reference evidence="11 12" key="1">
    <citation type="submission" date="2007-06" db="EMBL/GenBank/DDBJ databases">
        <authorList>
            <person name="Shimkets L."/>
            <person name="Ferriera S."/>
            <person name="Johnson J."/>
            <person name="Kravitz S."/>
            <person name="Beeson K."/>
            <person name="Sutton G."/>
            <person name="Rogers Y.-H."/>
            <person name="Friedman R."/>
            <person name="Frazier M."/>
            <person name="Venter J.C."/>
        </authorList>
    </citation>
    <scope>NUCLEOTIDE SEQUENCE [LARGE SCALE GENOMIC DNA]</scope>
    <source>
        <strain evidence="11 12">SIR-1</strain>
    </source>
</reference>
<evidence type="ECO:0000256" key="7">
    <source>
        <dbReference type="PROSITE-ProRule" id="PRU10141"/>
    </source>
</evidence>
<name>A6G0M2_9BACT</name>
<keyword evidence="12" id="KW-1185">Reference proteome</keyword>
<dbReference type="EC" id="2.7.11.1" evidence="1"/>
<keyword evidence="3" id="KW-0808">Transferase</keyword>
<feature type="domain" description="Protein kinase" evidence="10">
    <location>
        <begin position="89"/>
        <end position="355"/>
    </location>
</feature>
<accession>A6G0M2</accession>
<dbReference type="RefSeq" id="WP_006970271.1">
    <property type="nucleotide sequence ID" value="NZ_ABCS01000009.1"/>
</dbReference>
<keyword evidence="2 11" id="KW-0723">Serine/threonine-protein kinase</keyword>
<feature type="compositionally biased region" description="Low complexity" evidence="8">
    <location>
        <begin position="643"/>
        <end position="656"/>
    </location>
</feature>
<keyword evidence="6 7" id="KW-0067">ATP-binding</keyword>
<dbReference type="GO" id="GO:0005524">
    <property type="term" value="F:ATP binding"/>
    <property type="evidence" value="ECO:0007669"/>
    <property type="project" value="UniProtKB-UniRule"/>
</dbReference>
<dbReference type="InterPro" id="IPR000719">
    <property type="entry name" value="Prot_kinase_dom"/>
</dbReference>
<dbReference type="PROSITE" id="PS00107">
    <property type="entry name" value="PROTEIN_KINASE_ATP"/>
    <property type="match status" value="1"/>
</dbReference>
<dbReference type="SUPFAM" id="SSF56112">
    <property type="entry name" value="Protein kinase-like (PK-like)"/>
    <property type="match status" value="1"/>
</dbReference>
<dbReference type="CDD" id="cd14014">
    <property type="entry name" value="STKc_PknB_like"/>
    <property type="match status" value="1"/>
</dbReference>
<evidence type="ECO:0000256" key="6">
    <source>
        <dbReference type="ARBA" id="ARBA00022840"/>
    </source>
</evidence>
<sequence>MAIDTRYGGRTMTLPPESLAGVGEQEVLESEAVSSADSVTDIFGELSDTLAHTVTTHPDAAMDAPTALSGRRRESGELDRCGEIIQDRYRLLRRLGKGGMGTVYLAEHTSIPKTFAVKLLNRRYASREDVAARFLQEARAVSLVDHENVVGVVDFGTAEDGSAYLVMEHLRGEPLKVLCKTQAPLPWSRVRHIMGQLCDALSAAHELGIVHRDIKPDNVLRTTRGQDVDCVKVLDFGLAKIQASGGLRLTRTGMVLGTPEYMAPEQARGAPIDHRVDIYAAGILYYELLCGRTPFKAKSFIAMRNQHLLVPPAPPSEHAPDAGITEAMDAIALKALAKDPSHRFASIAAMGEAIAAVGTGAAPVALTEALPGPGLLSPTSMLSVGGRLSQGASARAQPRLEVGAGAGAAVDSGASSSGSGSMTWRNSSVATASSSTSAGSNTDSDARMGLILAAVLVALVAGLGGMAWATFGPGGPSGGDETAVKAGGGQAGPAANEASEANEALAPPRAEDPPPVVADTGEGAATAAVVTFEINVDEATVYEAVDQALVGRVSPDAPTLEFPRSDEPVRLLLRAPGYRELMFELTPDGDQALSFELVVDPKAKVEPEPTGSASGSKAGDSGKASSPSPSPSPSPSEPEPEAPSDSGAAPAEPAAAPDDDEVVRDNRFSPEIIDPWQG</sequence>
<dbReference type="Pfam" id="PF00069">
    <property type="entry name" value="Pkinase"/>
    <property type="match status" value="1"/>
</dbReference>
<dbReference type="FunFam" id="1.10.510.10:FF:000021">
    <property type="entry name" value="Serine/threonine protein kinase"/>
    <property type="match status" value="1"/>
</dbReference>
<feature type="compositionally biased region" description="Low complexity" evidence="8">
    <location>
        <begin position="492"/>
        <end position="508"/>
    </location>
</feature>
<evidence type="ECO:0000256" key="5">
    <source>
        <dbReference type="ARBA" id="ARBA00022777"/>
    </source>
</evidence>
<organism evidence="11 12">
    <name type="scientific">Plesiocystis pacifica SIR-1</name>
    <dbReference type="NCBI Taxonomy" id="391625"/>
    <lineage>
        <taxon>Bacteria</taxon>
        <taxon>Pseudomonadati</taxon>
        <taxon>Myxococcota</taxon>
        <taxon>Polyangia</taxon>
        <taxon>Nannocystales</taxon>
        <taxon>Nannocystaceae</taxon>
        <taxon>Plesiocystis</taxon>
    </lineage>
</organism>
<evidence type="ECO:0000313" key="11">
    <source>
        <dbReference type="EMBL" id="EDM80668.1"/>
    </source>
</evidence>
<comment type="caution">
    <text evidence="11">The sequence shown here is derived from an EMBL/GenBank/DDBJ whole genome shotgun (WGS) entry which is preliminary data.</text>
</comment>
<dbReference type="InterPro" id="IPR017441">
    <property type="entry name" value="Protein_kinase_ATP_BS"/>
</dbReference>
<dbReference type="AlphaFoldDB" id="A6G0M2"/>
<dbReference type="InterPro" id="IPR011009">
    <property type="entry name" value="Kinase-like_dom_sf"/>
</dbReference>
<evidence type="ECO:0000256" key="1">
    <source>
        <dbReference type="ARBA" id="ARBA00012513"/>
    </source>
</evidence>
<evidence type="ECO:0000256" key="9">
    <source>
        <dbReference type="SAM" id="Phobius"/>
    </source>
</evidence>